<feature type="chain" id="PRO_5012609158" evidence="1">
    <location>
        <begin position="24"/>
        <end position="44"/>
    </location>
</feature>
<keyword evidence="1" id="KW-0732">Signal</keyword>
<evidence type="ECO:0000313" key="3">
    <source>
        <dbReference type="Proteomes" id="UP000222054"/>
    </source>
</evidence>
<dbReference type="EMBL" id="NUHO01000070">
    <property type="protein sequence ID" value="PGM91775.1"/>
    <property type="molecule type" value="Genomic_DNA"/>
</dbReference>
<sequence>MKKVIVSLMGIVSALTLTLGVSAKVEDQQLVKIKVMASEGDIGG</sequence>
<dbReference type="RefSeq" id="WP_098777768.1">
    <property type="nucleotide sequence ID" value="NZ_NUHO01000070.1"/>
</dbReference>
<feature type="signal peptide" evidence="1">
    <location>
        <begin position="1"/>
        <end position="23"/>
    </location>
</feature>
<protein>
    <submittedName>
        <fullName evidence="2">Phr protein</fullName>
    </submittedName>
</protein>
<comment type="caution">
    <text evidence="2">The sequence shown here is derived from an EMBL/GenBank/DDBJ whole genome shotgun (WGS) entry which is preliminary data.</text>
</comment>
<organism evidence="2 3">
    <name type="scientific">Bacillus cereus</name>
    <dbReference type="NCBI Taxonomy" id="1396"/>
    <lineage>
        <taxon>Bacteria</taxon>
        <taxon>Bacillati</taxon>
        <taxon>Bacillota</taxon>
        <taxon>Bacilli</taxon>
        <taxon>Bacillales</taxon>
        <taxon>Bacillaceae</taxon>
        <taxon>Bacillus</taxon>
        <taxon>Bacillus cereus group</taxon>
    </lineage>
</organism>
<name>A0A2B9DTB3_BACCE</name>
<dbReference type="AlphaFoldDB" id="A0A2B9DTB3"/>
<dbReference type="Proteomes" id="UP000222054">
    <property type="component" value="Unassembled WGS sequence"/>
</dbReference>
<accession>A0A2B9DTB3</accession>
<evidence type="ECO:0000256" key="1">
    <source>
        <dbReference type="SAM" id="SignalP"/>
    </source>
</evidence>
<gene>
    <name evidence="2" type="ORF">CN958_17370</name>
</gene>
<reference evidence="2 3" key="1">
    <citation type="submission" date="2017-09" db="EMBL/GenBank/DDBJ databases">
        <title>Large-scale bioinformatics analysis of Bacillus genomes uncovers conserved roles of natural products in bacterial physiology.</title>
        <authorList>
            <consortium name="Agbiome Team Llc"/>
            <person name="Bleich R.M."/>
            <person name="Grubbs K.J."/>
            <person name="Santa Maria K.C."/>
            <person name="Allen S.E."/>
            <person name="Farag S."/>
            <person name="Shank E.A."/>
            <person name="Bowers A."/>
        </authorList>
    </citation>
    <scope>NUCLEOTIDE SEQUENCE [LARGE SCALE GENOMIC DNA]</scope>
    <source>
        <strain evidence="2 3">AFS053130</strain>
    </source>
</reference>
<proteinExistence type="predicted"/>
<evidence type="ECO:0000313" key="2">
    <source>
        <dbReference type="EMBL" id="PGM91775.1"/>
    </source>
</evidence>